<dbReference type="AlphaFoldDB" id="A0A0L6URD0"/>
<proteinExistence type="predicted"/>
<accession>A0A0L6URD0</accession>
<evidence type="ECO:0000313" key="2">
    <source>
        <dbReference type="Proteomes" id="UP000037035"/>
    </source>
</evidence>
<gene>
    <name evidence="1" type="ORF">VP01_4091g3</name>
</gene>
<evidence type="ECO:0000313" key="1">
    <source>
        <dbReference type="EMBL" id="KNZ51108.1"/>
    </source>
</evidence>
<evidence type="ECO:0008006" key="3">
    <source>
        <dbReference type="Google" id="ProtNLM"/>
    </source>
</evidence>
<comment type="caution">
    <text evidence="1">The sequence shown here is derived from an EMBL/GenBank/DDBJ whole genome shotgun (WGS) entry which is preliminary data.</text>
</comment>
<protein>
    <recommendedName>
        <fullName evidence="3">Retrotransposon gag domain-containing protein</fullName>
    </recommendedName>
</protein>
<dbReference type="OrthoDB" id="5552562at2759"/>
<dbReference type="EMBL" id="LAVV01009159">
    <property type="protein sequence ID" value="KNZ51108.1"/>
    <property type="molecule type" value="Genomic_DNA"/>
</dbReference>
<dbReference type="VEuPathDB" id="FungiDB:VP01_4091g3"/>
<sequence>MEALNARLDELMRMMGEERAQRLAMEETLRQTQARLNATAGQQNPTSAPASSPNPLMGPVVLLPRALLARLASMLSPIPSDFPPTPAKWPVPGQIFNGEPVLFNDFVNYFRCFFDHNHWHHAKVTLRNLRQTGTMLAYTQDFNQHACTVGWADAPLMLYQHSLKENIQLAVVMSNIEFDSLQSMQAMALCKNHTPVTL</sequence>
<dbReference type="Proteomes" id="UP000037035">
    <property type="component" value="Unassembled WGS sequence"/>
</dbReference>
<keyword evidence="2" id="KW-1185">Reference proteome</keyword>
<reference evidence="1 2" key="1">
    <citation type="submission" date="2015-08" db="EMBL/GenBank/DDBJ databases">
        <title>Next Generation Sequencing and Analysis of the Genome of Puccinia sorghi L Schw, the Causal Agent of Maize Common Rust.</title>
        <authorList>
            <person name="Rochi L."/>
            <person name="Burguener G."/>
            <person name="Darino M."/>
            <person name="Turjanski A."/>
            <person name="Kreff E."/>
            <person name="Dieguez M.J."/>
            <person name="Sacco F."/>
        </authorList>
    </citation>
    <scope>NUCLEOTIDE SEQUENCE [LARGE SCALE GENOMIC DNA]</scope>
    <source>
        <strain evidence="1 2">RO10H11247</strain>
    </source>
</reference>
<name>A0A0L6URD0_9BASI</name>
<organism evidence="1 2">
    <name type="scientific">Puccinia sorghi</name>
    <dbReference type="NCBI Taxonomy" id="27349"/>
    <lineage>
        <taxon>Eukaryota</taxon>
        <taxon>Fungi</taxon>
        <taxon>Dikarya</taxon>
        <taxon>Basidiomycota</taxon>
        <taxon>Pucciniomycotina</taxon>
        <taxon>Pucciniomycetes</taxon>
        <taxon>Pucciniales</taxon>
        <taxon>Pucciniaceae</taxon>
        <taxon>Puccinia</taxon>
    </lineage>
</organism>